<dbReference type="EMBL" id="GBRH01198491">
    <property type="protein sequence ID" value="JAD99404.1"/>
    <property type="molecule type" value="Transcribed_RNA"/>
</dbReference>
<reference evidence="2" key="1">
    <citation type="submission" date="2014-09" db="EMBL/GenBank/DDBJ databases">
        <authorList>
            <person name="Magalhaes I.L.F."/>
            <person name="Oliveira U."/>
            <person name="Santos F.R."/>
            <person name="Vidigal T.H.D.A."/>
            <person name="Brescovit A.D."/>
            <person name="Santos A.J."/>
        </authorList>
    </citation>
    <scope>NUCLEOTIDE SEQUENCE</scope>
    <source>
        <tissue evidence="2">Shoot tissue taken approximately 20 cm above the soil surface</tissue>
    </source>
</reference>
<feature type="compositionally biased region" description="Low complexity" evidence="1">
    <location>
        <begin position="1"/>
        <end position="14"/>
    </location>
</feature>
<evidence type="ECO:0000256" key="1">
    <source>
        <dbReference type="SAM" id="MobiDB-lite"/>
    </source>
</evidence>
<organism evidence="2">
    <name type="scientific">Arundo donax</name>
    <name type="common">Giant reed</name>
    <name type="synonym">Donax arundinaceus</name>
    <dbReference type="NCBI Taxonomy" id="35708"/>
    <lineage>
        <taxon>Eukaryota</taxon>
        <taxon>Viridiplantae</taxon>
        <taxon>Streptophyta</taxon>
        <taxon>Embryophyta</taxon>
        <taxon>Tracheophyta</taxon>
        <taxon>Spermatophyta</taxon>
        <taxon>Magnoliopsida</taxon>
        <taxon>Liliopsida</taxon>
        <taxon>Poales</taxon>
        <taxon>Poaceae</taxon>
        <taxon>PACMAD clade</taxon>
        <taxon>Arundinoideae</taxon>
        <taxon>Arundineae</taxon>
        <taxon>Arundo</taxon>
    </lineage>
</organism>
<evidence type="ECO:0000313" key="2">
    <source>
        <dbReference type="EMBL" id="JAD99404.1"/>
    </source>
</evidence>
<name>A0A0A9EF43_ARUDO</name>
<feature type="region of interest" description="Disordered" evidence="1">
    <location>
        <begin position="1"/>
        <end position="22"/>
    </location>
</feature>
<accession>A0A0A9EF43</accession>
<dbReference type="AlphaFoldDB" id="A0A0A9EF43"/>
<reference evidence="2" key="2">
    <citation type="journal article" date="2015" name="Data Brief">
        <title>Shoot transcriptome of the giant reed, Arundo donax.</title>
        <authorList>
            <person name="Barrero R.A."/>
            <person name="Guerrero F.D."/>
            <person name="Moolhuijzen P."/>
            <person name="Goolsby J.A."/>
            <person name="Tidwell J."/>
            <person name="Bellgard S.E."/>
            <person name="Bellgard M.I."/>
        </authorList>
    </citation>
    <scope>NUCLEOTIDE SEQUENCE</scope>
    <source>
        <tissue evidence="2">Shoot tissue taken approximately 20 cm above the soil surface</tissue>
    </source>
</reference>
<proteinExistence type="predicted"/>
<protein>
    <submittedName>
        <fullName evidence="2">Uncharacterized protein</fullName>
    </submittedName>
</protein>
<sequence>MVLTTSTSLYSSHTAPPPTSVDSHSFTFRKKLKIQAIIVTHFQFRYTLKHMAITRLTEIQ</sequence>